<proteinExistence type="evidence at transcript level"/>
<reference evidence="1" key="1">
    <citation type="journal article" date="2015" name="PLoS Negl. Trop. Dis.">
        <title>Deep Sequencing Analysis of the Ixodes ricinus Haemocytome.</title>
        <authorList>
            <person name="Kotsyfakis M."/>
            <person name="Kopacek P."/>
            <person name="Franta Z."/>
            <person name="Pedra J.H."/>
            <person name="Ribeiro J.M."/>
        </authorList>
    </citation>
    <scope>NUCLEOTIDE SEQUENCE</scope>
</reference>
<organism evidence="1">
    <name type="scientific">Ixodes ricinus</name>
    <name type="common">Common tick</name>
    <name type="synonym">Acarus ricinus</name>
    <dbReference type="NCBI Taxonomy" id="34613"/>
    <lineage>
        <taxon>Eukaryota</taxon>
        <taxon>Metazoa</taxon>
        <taxon>Ecdysozoa</taxon>
        <taxon>Arthropoda</taxon>
        <taxon>Chelicerata</taxon>
        <taxon>Arachnida</taxon>
        <taxon>Acari</taxon>
        <taxon>Parasitiformes</taxon>
        <taxon>Ixodida</taxon>
        <taxon>Ixodoidea</taxon>
        <taxon>Ixodidae</taxon>
        <taxon>Ixodinae</taxon>
        <taxon>Ixodes</taxon>
    </lineage>
</organism>
<dbReference type="EMBL" id="GBIH01001078">
    <property type="protein sequence ID" value="JAC93632.1"/>
    <property type="molecule type" value="mRNA"/>
</dbReference>
<accession>A0A090X9Y2</accession>
<dbReference type="AlphaFoldDB" id="A0A090X9Y2"/>
<feature type="non-terminal residue" evidence="1">
    <location>
        <position position="1"/>
    </location>
</feature>
<name>A0A090X9Y2_IXORI</name>
<evidence type="ECO:0000313" key="1">
    <source>
        <dbReference type="EMBL" id="JAC93632.1"/>
    </source>
</evidence>
<protein>
    <submittedName>
        <fullName evidence="1">Uncharacterized protein</fullName>
    </submittedName>
</protein>
<sequence length="150" mass="17120">SEIPRPNQNFDSKADRHVHFCREREETLKCEMAAGSNCPASASAAKKALYELRAIEHNLLQMPPTQDRRLRRQRLQHNPRGCRHAVSKDRRLWWQRFHAQLPPIVVTQSAKTDGYGGSGFSTTPAHPRHAVGHLRRACSPSKQTLLRDLN</sequence>